<name>A0A9K3GNX0_9EUKA</name>
<feature type="transmembrane region" description="Helical" evidence="1">
    <location>
        <begin position="207"/>
        <end position="225"/>
    </location>
</feature>
<evidence type="ECO:0000313" key="2">
    <source>
        <dbReference type="EMBL" id="GIQ89205.1"/>
    </source>
</evidence>
<feature type="transmembrane region" description="Helical" evidence="1">
    <location>
        <begin position="281"/>
        <end position="303"/>
    </location>
</feature>
<accession>A0A9K3GNX0</accession>
<dbReference type="EMBL" id="BDIP01004795">
    <property type="protein sequence ID" value="GIQ89205.1"/>
    <property type="molecule type" value="Genomic_DNA"/>
</dbReference>
<feature type="transmembrane region" description="Helical" evidence="1">
    <location>
        <begin position="72"/>
        <end position="92"/>
    </location>
</feature>
<organism evidence="2 3">
    <name type="scientific">Kipferlia bialata</name>
    <dbReference type="NCBI Taxonomy" id="797122"/>
    <lineage>
        <taxon>Eukaryota</taxon>
        <taxon>Metamonada</taxon>
        <taxon>Carpediemonas-like organisms</taxon>
        <taxon>Kipferlia</taxon>
    </lineage>
</organism>
<keyword evidence="1" id="KW-0812">Transmembrane</keyword>
<feature type="transmembrane region" description="Helical" evidence="1">
    <location>
        <begin position="38"/>
        <end position="60"/>
    </location>
</feature>
<keyword evidence="1" id="KW-1133">Transmembrane helix</keyword>
<evidence type="ECO:0000256" key="1">
    <source>
        <dbReference type="SAM" id="Phobius"/>
    </source>
</evidence>
<sequence>MSKPCLITCGLSIPSLPLSMRTLSGAYPSGEVGSTFDSSMLCVQLGMMGLAIGTLVYLLVKGMRGRRAGRNVVTIDVFVGATLFFDLVYVMFWCLITSGVVSSETECQIFFVLDYIGGIGGDFVMACFAHFSHRIISCTCNKQTGTGVVPTPRYGVYTIVLFATLCGLCLIVMLRDMWVYNPDAQDQCWFIADAHHYALWWFEMPRVLLAVITLVYLSLGFRLIYRQRGASGEQTSAYIWRYVWYSFPSPLVRMIPTAANAAVDINVAEAESFRDTTTGHVLFYIASTNVLVTVIAYIGAHWAPGSIVGP</sequence>
<dbReference type="AlphaFoldDB" id="A0A9K3GNX0"/>
<feature type="transmembrane region" description="Helical" evidence="1">
    <location>
        <begin position="154"/>
        <end position="174"/>
    </location>
</feature>
<dbReference type="Proteomes" id="UP000265618">
    <property type="component" value="Unassembled WGS sequence"/>
</dbReference>
<keyword evidence="1" id="KW-0472">Membrane</keyword>
<keyword evidence="3" id="KW-1185">Reference proteome</keyword>
<evidence type="ECO:0000313" key="3">
    <source>
        <dbReference type="Proteomes" id="UP000265618"/>
    </source>
</evidence>
<feature type="transmembrane region" description="Helical" evidence="1">
    <location>
        <begin position="112"/>
        <end position="133"/>
    </location>
</feature>
<dbReference type="Gene3D" id="1.20.1070.10">
    <property type="entry name" value="Rhodopsin 7-helix transmembrane proteins"/>
    <property type="match status" value="1"/>
</dbReference>
<comment type="caution">
    <text evidence="2">The sequence shown here is derived from an EMBL/GenBank/DDBJ whole genome shotgun (WGS) entry which is preliminary data.</text>
</comment>
<protein>
    <submittedName>
        <fullName evidence="2">Uncharacterized protein</fullName>
    </submittedName>
</protein>
<proteinExistence type="predicted"/>
<gene>
    <name evidence="2" type="ORF">KIPB_011615</name>
</gene>
<reference evidence="2 3" key="1">
    <citation type="journal article" date="2018" name="PLoS ONE">
        <title>The draft genome of Kipferlia bialata reveals reductive genome evolution in fornicate parasites.</title>
        <authorList>
            <person name="Tanifuji G."/>
            <person name="Takabayashi S."/>
            <person name="Kume K."/>
            <person name="Takagi M."/>
            <person name="Nakayama T."/>
            <person name="Kamikawa R."/>
            <person name="Inagaki Y."/>
            <person name="Hashimoto T."/>
        </authorList>
    </citation>
    <scope>NUCLEOTIDE SEQUENCE [LARGE SCALE GENOMIC DNA]</scope>
    <source>
        <strain evidence="2">NY0173</strain>
    </source>
</reference>